<organism evidence="10 11">
    <name type="scientific">Arthrobacter flavus</name>
    <dbReference type="NCBI Taxonomy" id="95172"/>
    <lineage>
        <taxon>Bacteria</taxon>
        <taxon>Bacillati</taxon>
        <taxon>Actinomycetota</taxon>
        <taxon>Actinomycetes</taxon>
        <taxon>Micrococcales</taxon>
        <taxon>Micrococcaceae</taxon>
        <taxon>Arthrobacter</taxon>
    </lineage>
</organism>
<comment type="subcellular location">
    <subcellularLocation>
        <location evidence="1">Cell inner membrane</location>
        <topology evidence="1">Multi-pass membrane protein</topology>
    </subcellularLocation>
    <subcellularLocation>
        <location evidence="8">Cell membrane</location>
        <topology evidence="8">Multi-pass membrane protein</topology>
    </subcellularLocation>
</comment>
<dbReference type="Pfam" id="PF00528">
    <property type="entry name" value="BPD_transp_1"/>
    <property type="match status" value="1"/>
</dbReference>
<keyword evidence="11" id="KW-1185">Reference proteome</keyword>
<reference evidence="11" key="1">
    <citation type="journal article" date="2019" name="Int. J. Syst. Evol. Microbiol.">
        <title>The Global Catalogue of Microorganisms (GCM) 10K type strain sequencing project: providing services to taxonomists for standard genome sequencing and annotation.</title>
        <authorList>
            <consortium name="The Broad Institute Genomics Platform"/>
            <consortium name="The Broad Institute Genome Sequencing Center for Infectious Disease"/>
            <person name="Wu L."/>
            <person name="Ma J."/>
        </authorList>
    </citation>
    <scope>NUCLEOTIDE SEQUENCE [LARGE SCALE GENOMIC DNA]</scope>
    <source>
        <strain evidence="11">JCM 11496</strain>
    </source>
</reference>
<evidence type="ECO:0000256" key="7">
    <source>
        <dbReference type="ARBA" id="ARBA00023136"/>
    </source>
</evidence>
<feature type="transmembrane region" description="Helical" evidence="8">
    <location>
        <begin position="81"/>
        <end position="103"/>
    </location>
</feature>
<evidence type="ECO:0000256" key="3">
    <source>
        <dbReference type="ARBA" id="ARBA00022475"/>
    </source>
</evidence>
<evidence type="ECO:0000256" key="2">
    <source>
        <dbReference type="ARBA" id="ARBA00022448"/>
    </source>
</evidence>
<accession>A0ABW4Q1L3</accession>
<dbReference type="CDD" id="cd06261">
    <property type="entry name" value="TM_PBP2"/>
    <property type="match status" value="1"/>
</dbReference>
<keyword evidence="3" id="KW-1003">Cell membrane</keyword>
<protein>
    <submittedName>
        <fullName evidence="10">ABC transporter permease</fullName>
    </submittedName>
</protein>
<dbReference type="Gene3D" id="1.10.3720.10">
    <property type="entry name" value="MetI-like"/>
    <property type="match status" value="1"/>
</dbReference>
<evidence type="ECO:0000256" key="8">
    <source>
        <dbReference type="RuleBase" id="RU363032"/>
    </source>
</evidence>
<dbReference type="RefSeq" id="WP_343877221.1">
    <property type="nucleotide sequence ID" value="NZ_BAAAIJ010000003.1"/>
</dbReference>
<evidence type="ECO:0000256" key="4">
    <source>
        <dbReference type="ARBA" id="ARBA00022519"/>
    </source>
</evidence>
<dbReference type="InterPro" id="IPR000515">
    <property type="entry name" value="MetI-like"/>
</dbReference>
<dbReference type="PANTHER" id="PTHR43357:SF4">
    <property type="entry name" value="INNER MEMBRANE ABC TRANSPORTER PERMEASE PROTEIN YDCV"/>
    <property type="match status" value="1"/>
</dbReference>
<dbReference type="PROSITE" id="PS50928">
    <property type="entry name" value="ABC_TM1"/>
    <property type="match status" value="1"/>
</dbReference>
<feature type="transmembrane region" description="Helical" evidence="8">
    <location>
        <begin position="20"/>
        <end position="47"/>
    </location>
</feature>
<evidence type="ECO:0000259" key="9">
    <source>
        <dbReference type="PROSITE" id="PS50928"/>
    </source>
</evidence>
<feature type="transmembrane region" description="Helical" evidence="8">
    <location>
        <begin position="200"/>
        <end position="225"/>
    </location>
</feature>
<dbReference type="PANTHER" id="PTHR43357">
    <property type="entry name" value="INNER MEMBRANE ABC TRANSPORTER PERMEASE PROTEIN YDCV"/>
    <property type="match status" value="1"/>
</dbReference>
<dbReference type="InterPro" id="IPR035906">
    <property type="entry name" value="MetI-like_sf"/>
</dbReference>
<comment type="caution">
    <text evidence="10">The sequence shown here is derived from an EMBL/GenBank/DDBJ whole genome shotgun (WGS) entry which is preliminary data.</text>
</comment>
<sequence>MIPVLQPASTSMRRTLPGGFPMRVILGLLLVAWIVAPMVPVLLWSVAGQWRAPAVLPSSFSLQGFTALATADTARAAVSSLSLGVGVAVIATPLGYLGALAVRALAPAPSRFVEFVLLTPLAIPPFALVMGINVALLRLYLSPPLGVTLVLVVTALPYTAFMFRSALASYDHRFEEVARSLGASPVQAARHVRYHLLAGAAARAFFLAFLVGWGDYITTVLIGGGQLRTLPLLLGSAASATGNEQLTAALSVAIIVPPLILLAGLTLPASRRKRQ</sequence>
<feature type="domain" description="ABC transmembrane type-1" evidence="9">
    <location>
        <begin position="77"/>
        <end position="267"/>
    </location>
</feature>
<comment type="similarity">
    <text evidence="8">Belongs to the binding-protein-dependent transport system permease family.</text>
</comment>
<evidence type="ECO:0000256" key="1">
    <source>
        <dbReference type="ARBA" id="ARBA00004429"/>
    </source>
</evidence>
<dbReference type="SUPFAM" id="SSF161098">
    <property type="entry name" value="MetI-like"/>
    <property type="match status" value="1"/>
</dbReference>
<evidence type="ECO:0000256" key="5">
    <source>
        <dbReference type="ARBA" id="ARBA00022692"/>
    </source>
</evidence>
<keyword evidence="2 8" id="KW-0813">Transport</keyword>
<feature type="transmembrane region" description="Helical" evidence="8">
    <location>
        <begin position="115"/>
        <end position="139"/>
    </location>
</feature>
<keyword evidence="4" id="KW-0997">Cell inner membrane</keyword>
<dbReference type="Proteomes" id="UP001597307">
    <property type="component" value="Unassembled WGS sequence"/>
</dbReference>
<keyword evidence="7 8" id="KW-0472">Membrane</keyword>
<keyword evidence="6 8" id="KW-1133">Transmembrane helix</keyword>
<gene>
    <name evidence="10" type="ORF">ACFSFX_01115</name>
</gene>
<dbReference type="EMBL" id="JBHUGA010000003">
    <property type="protein sequence ID" value="MFD1845195.1"/>
    <property type="molecule type" value="Genomic_DNA"/>
</dbReference>
<keyword evidence="5 8" id="KW-0812">Transmembrane</keyword>
<feature type="transmembrane region" description="Helical" evidence="8">
    <location>
        <begin position="145"/>
        <end position="163"/>
    </location>
</feature>
<evidence type="ECO:0000313" key="10">
    <source>
        <dbReference type="EMBL" id="MFD1845195.1"/>
    </source>
</evidence>
<proteinExistence type="inferred from homology"/>
<feature type="transmembrane region" description="Helical" evidence="8">
    <location>
        <begin position="245"/>
        <end position="267"/>
    </location>
</feature>
<name>A0ABW4Q1L3_9MICC</name>
<evidence type="ECO:0000313" key="11">
    <source>
        <dbReference type="Proteomes" id="UP001597307"/>
    </source>
</evidence>
<evidence type="ECO:0000256" key="6">
    <source>
        <dbReference type="ARBA" id="ARBA00022989"/>
    </source>
</evidence>